<keyword evidence="3" id="KW-1185">Reference proteome</keyword>
<protein>
    <submittedName>
        <fullName evidence="2">Uncharacterized protein</fullName>
    </submittedName>
</protein>
<proteinExistence type="predicted"/>
<keyword evidence="1" id="KW-0812">Transmembrane</keyword>
<name>A0A1I3VG86_9BACT</name>
<dbReference type="EMBL" id="FORX01000010">
    <property type="protein sequence ID" value="SFJ94424.1"/>
    <property type="molecule type" value="Genomic_DNA"/>
</dbReference>
<sequence>MHAFIMGIWAWIMSNPLIGLGVGAVVVFLFWKQPRQTVKLVIALLVLVALGYLVSGIIDFAMDSAIVKERMIEKNE</sequence>
<evidence type="ECO:0000256" key="1">
    <source>
        <dbReference type="SAM" id="Phobius"/>
    </source>
</evidence>
<evidence type="ECO:0000313" key="3">
    <source>
        <dbReference type="Proteomes" id="UP000198635"/>
    </source>
</evidence>
<dbReference type="AlphaFoldDB" id="A0A1I3VG86"/>
<evidence type="ECO:0000313" key="2">
    <source>
        <dbReference type="EMBL" id="SFJ94424.1"/>
    </source>
</evidence>
<gene>
    <name evidence="2" type="ORF">SAMN04488082_11051</name>
</gene>
<feature type="transmembrane region" description="Helical" evidence="1">
    <location>
        <begin position="6"/>
        <end position="31"/>
    </location>
</feature>
<feature type="transmembrane region" description="Helical" evidence="1">
    <location>
        <begin position="38"/>
        <end position="58"/>
    </location>
</feature>
<dbReference type="Proteomes" id="UP000198635">
    <property type="component" value="Unassembled WGS sequence"/>
</dbReference>
<dbReference type="RefSeq" id="WP_092375231.1">
    <property type="nucleotide sequence ID" value="NZ_FORX01000010.1"/>
</dbReference>
<keyword evidence="1" id="KW-0472">Membrane</keyword>
<organism evidence="2 3">
    <name type="scientific">Desulfomicrobium apsheronum</name>
    <dbReference type="NCBI Taxonomy" id="52560"/>
    <lineage>
        <taxon>Bacteria</taxon>
        <taxon>Pseudomonadati</taxon>
        <taxon>Thermodesulfobacteriota</taxon>
        <taxon>Desulfovibrionia</taxon>
        <taxon>Desulfovibrionales</taxon>
        <taxon>Desulfomicrobiaceae</taxon>
        <taxon>Desulfomicrobium</taxon>
    </lineage>
</organism>
<accession>A0A1I3VG86</accession>
<keyword evidence="1" id="KW-1133">Transmembrane helix</keyword>
<reference evidence="3" key="1">
    <citation type="submission" date="2016-10" db="EMBL/GenBank/DDBJ databases">
        <authorList>
            <person name="Varghese N."/>
            <person name="Submissions S."/>
        </authorList>
    </citation>
    <scope>NUCLEOTIDE SEQUENCE [LARGE SCALE GENOMIC DNA]</scope>
    <source>
        <strain evidence="3">DSM 5918</strain>
    </source>
</reference>